<dbReference type="Pfam" id="PF18934">
    <property type="entry name" value="DUF5682"/>
    <property type="match status" value="1"/>
</dbReference>
<sequence length="838" mass="88435">MSDGAGQGDADARLDRARAARQRLADGGIHLAGIRHHSPRCARAVGRLIEEVRPAVVLIEGPDDLDPLLPALAHPDTVPPVALLTLRGEGAGAVSALYPLASFSPEWVAVRTASALGVPVHLVDLPWSGRAGEADEVEPGPGGEGGADEGRPDDVALLRRTLQSERYFAHSRTLAELARRFGCRDHDELWEHLFEIARDPGGEAAPGSHAVVLDDVFVWAALSRLDYEVEVLAAEGSLAREHRMLEHVERWRGQVDGPIVVVTGAFHTLALVEALADLPGGELVRTARTGTARPRAAGTEPGWLIRYTLDQLDGLRGYGAGMPSPGFHQRVWDAADPGVVARDVLLDLAADANASGQLDRIGTASLTQAVLQAERLADLREHAWPGRTDVLDAVVSCLTQGEVPPALRESLGRVLGGTRLGELPSDLPQPPLVAAARRRAEQLRFVVADAQPRTTSLDVYRQPGARSRSRYLALMTLLGTGFARLLSGPRYASGTDVHLLRETWEYAWTPGVETRLVGLIELGSTPEEAATALLARRADALTAADSPPSPRELAALVTDAAQAGLAALVPPLLARVREAMETTADLGALADAGAVLLRAWSAREHLDLGDSAGALLGVIDEALLGSGHRLALLGSCAPEEEAAAIGAVVGVRRLVLERGRADGSTRAAEAVLPTLTRMRDDVDTAAGVRGALLALAVTDGELPDAELASAVGTALAPGADPGVGVRLLEGVMTVAPELVVRDRGLLGVLDRRLGSLEDEQFLTLLPDLRRSFARLRPIDTDRLARHVAEATGVRVEELAARLETSEADLALGTAVDAEVRASLVDDALLAWAGGEGRG</sequence>
<proteinExistence type="predicted"/>
<dbReference type="OrthoDB" id="9768066at2"/>
<dbReference type="Proteomes" id="UP000245166">
    <property type="component" value="Unassembled WGS sequence"/>
</dbReference>
<keyword evidence="3" id="KW-1185">Reference proteome</keyword>
<dbReference type="AlphaFoldDB" id="A0A2U1ZXA1"/>
<dbReference type="EMBL" id="PYHR01000002">
    <property type="protein sequence ID" value="PWD51616.1"/>
    <property type="molecule type" value="Genomic_DNA"/>
</dbReference>
<evidence type="ECO:0000256" key="1">
    <source>
        <dbReference type="SAM" id="MobiDB-lite"/>
    </source>
</evidence>
<feature type="region of interest" description="Disordered" evidence="1">
    <location>
        <begin position="131"/>
        <end position="152"/>
    </location>
</feature>
<evidence type="ECO:0000313" key="2">
    <source>
        <dbReference type="EMBL" id="PWD51616.1"/>
    </source>
</evidence>
<reference evidence="2 3" key="1">
    <citation type="submission" date="2018-03" db="EMBL/GenBank/DDBJ databases">
        <title>Genome assembly of novel Miniimonas species PCH200.</title>
        <authorList>
            <person name="Thakur V."/>
            <person name="Kumar V."/>
            <person name="Singh D."/>
        </authorList>
    </citation>
    <scope>NUCLEOTIDE SEQUENCE [LARGE SCALE GENOMIC DNA]</scope>
    <source>
        <strain evidence="2 3">PCH200</strain>
    </source>
</reference>
<dbReference type="InterPro" id="IPR043737">
    <property type="entry name" value="DUF5682"/>
</dbReference>
<dbReference type="RefSeq" id="WP_109229996.1">
    <property type="nucleotide sequence ID" value="NZ_PYHR01000002.1"/>
</dbReference>
<organism evidence="2 3">
    <name type="scientific">Serinibacter arcticus</name>
    <dbReference type="NCBI Taxonomy" id="1655435"/>
    <lineage>
        <taxon>Bacteria</taxon>
        <taxon>Bacillati</taxon>
        <taxon>Actinomycetota</taxon>
        <taxon>Actinomycetes</taxon>
        <taxon>Micrococcales</taxon>
        <taxon>Beutenbergiaceae</taxon>
        <taxon>Serinibacter</taxon>
    </lineage>
</organism>
<name>A0A2U1ZXA1_9MICO</name>
<evidence type="ECO:0000313" key="3">
    <source>
        <dbReference type="Proteomes" id="UP000245166"/>
    </source>
</evidence>
<protein>
    <submittedName>
        <fullName evidence="2">Uncharacterized protein</fullName>
    </submittedName>
</protein>
<accession>A0A2U1ZXA1</accession>
<comment type="caution">
    <text evidence="2">The sequence shown here is derived from an EMBL/GenBank/DDBJ whole genome shotgun (WGS) entry which is preliminary data.</text>
</comment>
<gene>
    <name evidence="2" type="ORF">C8046_14140</name>
</gene>